<keyword evidence="10" id="KW-0805">Transcription regulation</keyword>
<keyword evidence="11" id="KW-0238">DNA-binding</keyword>
<dbReference type="Proteomes" id="UP000274756">
    <property type="component" value="Unassembled WGS sequence"/>
</dbReference>
<evidence type="ECO:0000313" key="19">
    <source>
        <dbReference type="Proteomes" id="UP000274756"/>
    </source>
</evidence>
<evidence type="ECO:0000256" key="7">
    <source>
        <dbReference type="ARBA" id="ARBA00022771"/>
    </source>
</evidence>
<accession>A0A0N4U8Q9</accession>
<dbReference type="InterPro" id="IPR013087">
    <property type="entry name" value="Znf_C2H2_type"/>
</dbReference>
<dbReference type="PROSITE" id="PS50157">
    <property type="entry name" value="ZINC_FINGER_C2H2_2"/>
    <property type="match status" value="2"/>
</dbReference>
<feature type="domain" description="C2H2-type" evidence="16">
    <location>
        <begin position="82"/>
        <end position="105"/>
    </location>
</feature>
<keyword evidence="3" id="KW-0217">Developmental protein</keyword>
<evidence type="ECO:0000313" key="18">
    <source>
        <dbReference type="Proteomes" id="UP000038040"/>
    </source>
</evidence>
<dbReference type="PROSITE" id="PS00028">
    <property type="entry name" value="ZINC_FINGER_C2H2_1"/>
    <property type="match status" value="5"/>
</dbReference>
<name>A0A0N4U8Q9_DRAME</name>
<dbReference type="Gene3D" id="3.30.160.60">
    <property type="entry name" value="Classic Zinc Finger"/>
    <property type="match status" value="2"/>
</dbReference>
<keyword evidence="5" id="KW-0479">Metal-binding</keyword>
<keyword evidence="7 15" id="KW-0863">Zinc-finger</keyword>
<keyword evidence="13" id="KW-0804">Transcription</keyword>
<keyword evidence="9" id="KW-0862">Zinc</keyword>
<keyword evidence="6" id="KW-0677">Repeat</keyword>
<evidence type="ECO:0000256" key="3">
    <source>
        <dbReference type="ARBA" id="ARBA00022473"/>
    </source>
</evidence>
<evidence type="ECO:0000259" key="16">
    <source>
        <dbReference type="PROSITE" id="PS50157"/>
    </source>
</evidence>
<feature type="domain" description="C2H2-type" evidence="16">
    <location>
        <begin position="53"/>
        <end position="80"/>
    </location>
</feature>
<dbReference type="AlphaFoldDB" id="A0A0N4U8Q9"/>
<protein>
    <submittedName>
        <fullName evidence="20">C2H2-type domain-containing protein</fullName>
    </submittedName>
</protein>
<evidence type="ECO:0000256" key="1">
    <source>
        <dbReference type="ARBA" id="ARBA00004123"/>
    </source>
</evidence>
<evidence type="ECO:0000256" key="4">
    <source>
        <dbReference type="ARBA" id="ARBA00022491"/>
    </source>
</evidence>
<dbReference type="SUPFAM" id="SSF57667">
    <property type="entry name" value="beta-beta-alpha zinc fingers"/>
    <property type="match status" value="1"/>
</dbReference>
<evidence type="ECO:0000256" key="14">
    <source>
        <dbReference type="ARBA" id="ARBA00023242"/>
    </source>
</evidence>
<evidence type="ECO:0000256" key="5">
    <source>
        <dbReference type="ARBA" id="ARBA00022723"/>
    </source>
</evidence>
<evidence type="ECO:0000256" key="13">
    <source>
        <dbReference type="ARBA" id="ARBA00023163"/>
    </source>
</evidence>
<dbReference type="OrthoDB" id="10014897at2759"/>
<dbReference type="PANTHER" id="PTHR24379:SF128">
    <property type="entry name" value="C2H2-TYPE DOMAIN-CONTAINING PROTEIN"/>
    <property type="match status" value="1"/>
</dbReference>
<evidence type="ECO:0000313" key="20">
    <source>
        <dbReference type="WBParaSite" id="DME_0000344501-mRNA-1"/>
    </source>
</evidence>
<organism evidence="18 20">
    <name type="scientific">Dracunculus medinensis</name>
    <name type="common">Guinea worm</name>
    <dbReference type="NCBI Taxonomy" id="318479"/>
    <lineage>
        <taxon>Eukaryota</taxon>
        <taxon>Metazoa</taxon>
        <taxon>Ecdysozoa</taxon>
        <taxon>Nematoda</taxon>
        <taxon>Chromadorea</taxon>
        <taxon>Rhabditida</taxon>
        <taxon>Spirurina</taxon>
        <taxon>Dracunculoidea</taxon>
        <taxon>Dracunculidae</taxon>
        <taxon>Dracunculus</taxon>
    </lineage>
</organism>
<gene>
    <name evidence="17" type="ORF">DME_LOCUS311</name>
</gene>
<dbReference type="InterPro" id="IPR036236">
    <property type="entry name" value="Znf_C2H2_sf"/>
</dbReference>
<evidence type="ECO:0000256" key="10">
    <source>
        <dbReference type="ARBA" id="ARBA00023015"/>
    </source>
</evidence>
<reference evidence="17 19" key="2">
    <citation type="submission" date="2018-11" db="EMBL/GenBank/DDBJ databases">
        <authorList>
            <consortium name="Pathogen Informatics"/>
        </authorList>
    </citation>
    <scope>NUCLEOTIDE SEQUENCE [LARGE SCALE GENOMIC DNA]</scope>
</reference>
<evidence type="ECO:0000256" key="2">
    <source>
        <dbReference type="ARBA" id="ARBA00006991"/>
    </source>
</evidence>
<dbReference type="GO" id="GO:0008270">
    <property type="term" value="F:zinc ion binding"/>
    <property type="evidence" value="ECO:0007669"/>
    <property type="project" value="UniProtKB-KW"/>
</dbReference>
<dbReference type="STRING" id="318479.A0A0N4U8Q9"/>
<evidence type="ECO:0000256" key="11">
    <source>
        <dbReference type="ARBA" id="ARBA00023125"/>
    </source>
</evidence>
<reference evidence="20" key="1">
    <citation type="submission" date="2017-02" db="UniProtKB">
        <authorList>
            <consortium name="WormBaseParasite"/>
        </authorList>
    </citation>
    <scope>IDENTIFICATION</scope>
</reference>
<comment type="subcellular location">
    <subcellularLocation>
        <location evidence="1">Nucleus</location>
    </subcellularLocation>
</comment>
<keyword evidence="14" id="KW-0539">Nucleus</keyword>
<dbReference type="Pfam" id="PF12874">
    <property type="entry name" value="zf-met"/>
    <property type="match status" value="1"/>
</dbReference>
<keyword evidence="12" id="KW-0010">Activator</keyword>
<evidence type="ECO:0000313" key="17">
    <source>
        <dbReference type="EMBL" id="VDN50338.1"/>
    </source>
</evidence>
<evidence type="ECO:0000256" key="12">
    <source>
        <dbReference type="ARBA" id="ARBA00023159"/>
    </source>
</evidence>
<keyword evidence="4" id="KW-0678">Repressor</keyword>
<dbReference type="Proteomes" id="UP000038040">
    <property type="component" value="Unplaced"/>
</dbReference>
<sequence>MVFSAFKARFNHIVEHFTGNVIRLICKECPMLTFLNGHQMRQHHLENHLEILYRCAICQKIFNTQNRFQQHLNVHNEEIMQYQCAACNTLFESNDLLAIHVQLIHDRPINHISNVGDSGDQITPISIDRNLSSISSATDNRSVKCLVCDIKFENDEELDSHRLYCHCKIPRSDRCAECQEKIHNISQFIDHTRKHMSEQTTACIVCRQALRNEAQIESHAKFHMHMQERNDDMITGQIAEISEHETDWRCIICLQVNL</sequence>
<dbReference type="SMART" id="SM00355">
    <property type="entry name" value="ZnF_C2H2"/>
    <property type="match status" value="6"/>
</dbReference>
<proteinExistence type="inferred from homology"/>
<keyword evidence="8" id="KW-0221">Differentiation</keyword>
<comment type="similarity">
    <text evidence="2">Belongs to the krueppel C2H2-type zinc-finger protein family.</text>
</comment>
<evidence type="ECO:0000256" key="8">
    <source>
        <dbReference type="ARBA" id="ARBA00022782"/>
    </source>
</evidence>
<keyword evidence="19" id="KW-1185">Reference proteome</keyword>
<evidence type="ECO:0000256" key="9">
    <source>
        <dbReference type="ARBA" id="ARBA00022833"/>
    </source>
</evidence>
<dbReference type="WBParaSite" id="DME_0000344501-mRNA-1">
    <property type="protein sequence ID" value="DME_0000344501-mRNA-1"/>
    <property type="gene ID" value="DME_0000344501"/>
</dbReference>
<evidence type="ECO:0000256" key="15">
    <source>
        <dbReference type="PROSITE-ProRule" id="PRU00042"/>
    </source>
</evidence>
<dbReference type="EMBL" id="UYYG01000002">
    <property type="protein sequence ID" value="VDN50338.1"/>
    <property type="molecule type" value="Genomic_DNA"/>
</dbReference>
<dbReference type="PANTHER" id="PTHR24379">
    <property type="entry name" value="KRAB AND ZINC FINGER DOMAIN-CONTAINING"/>
    <property type="match status" value="1"/>
</dbReference>
<evidence type="ECO:0000256" key="6">
    <source>
        <dbReference type="ARBA" id="ARBA00022737"/>
    </source>
</evidence>